<gene>
    <name evidence="2" type="ORF">MERR_LOCUS3026</name>
</gene>
<dbReference type="OrthoDB" id="1600564at2759"/>
<reference evidence="2" key="1">
    <citation type="submission" date="2020-01" db="EMBL/GenBank/DDBJ databases">
        <authorList>
            <person name="Mishra B."/>
        </authorList>
    </citation>
    <scope>NUCLEOTIDE SEQUENCE [LARGE SCALE GENOMIC DNA]</scope>
</reference>
<dbReference type="EMBL" id="CACVBM020000199">
    <property type="protein sequence ID" value="CAA7015791.1"/>
    <property type="molecule type" value="Genomic_DNA"/>
</dbReference>
<comment type="caution">
    <text evidence="2">The sequence shown here is derived from an EMBL/GenBank/DDBJ whole genome shotgun (WGS) entry which is preliminary data.</text>
</comment>
<sequence length="78" mass="9045">MHALIIVGEIGVNDINYRLRKLHPHVTILYADYYNAVLRIFQEPARFGGPYNYNIVTQCGTKGVDCCHYNIDCMLRRL</sequence>
<dbReference type="Proteomes" id="UP000467841">
    <property type="component" value="Unassembled WGS sequence"/>
</dbReference>
<evidence type="ECO:0000313" key="2">
    <source>
        <dbReference type="EMBL" id="CAA7015791.1"/>
    </source>
</evidence>
<dbReference type="PANTHER" id="PTHR22835">
    <property type="entry name" value="ZINC FINGER FYVE DOMAIN CONTAINING PROTEIN"/>
    <property type="match status" value="1"/>
</dbReference>
<protein>
    <submittedName>
        <fullName evidence="2">Uncharacterized protein</fullName>
    </submittedName>
</protein>
<evidence type="ECO:0000313" key="3">
    <source>
        <dbReference type="Proteomes" id="UP000467841"/>
    </source>
</evidence>
<proteinExistence type="inferred from homology"/>
<accession>A0A6D2HMD2</accession>
<comment type="similarity">
    <text evidence="1">Belongs to the 'GDSL' lipolytic enzyme family.</text>
</comment>
<name>A0A6D2HMD2_9BRAS</name>
<dbReference type="PANTHER" id="PTHR22835:SF623">
    <property type="entry name" value="SINAPINE ESTERASE"/>
    <property type="match status" value="1"/>
</dbReference>
<keyword evidence="3" id="KW-1185">Reference proteome</keyword>
<organism evidence="2 3">
    <name type="scientific">Microthlaspi erraticum</name>
    <dbReference type="NCBI Taxonomy" id="1685480"/>
    <lineage>
        <taxon>Eukaryota</taxon>
        <taxon>Viridiplantae</taxon>
        <taxon>Streptophyta</taxon>
        <taxon>Embryophyta</taxon>
        <taxon>Tracheophyta</taxon>
        <taxon>Spermatophyta</taxon>
        <taxon>Magnoliopsida</taxon>
        <taxon>eudicotyledons</taxon>
        <taxon>Gunneridae</taxon>
        <taxon>Pentapetalae</taxon>
        <taxon>rosids</taxon>
        <taxon>malvids</taxon>
        <taxon>Brassicales</taxon>
        <taxon>Brassicaceae</taxon>
        <taxon>Coluteocarpeae</taxon>
        <taxon>Microthlaspi</taxon>
    </lineage>
</organism>
<evidence type="ECO:0000256" key="1">
    <source>
        <dbReference type="ARBA" id="ARBA00008668"/>
    </source>
</evidence>
<dbReference type="AlphaFoldDB" id="A0A6D2HMD2"/>